<evidence type="ECO:0008006" key="3">
    <source>
        <dbReference type="Google" id="ProtNLM"/>
    </source>
</evidence>
<evidence type="ECO:0000313" key="2">
    <source>
        <dbReference type="Proteomes" id="UP001439008"/>
    </source>
</evidence>
<keyword evidence="2" id="KW-1185">Reference proteome</keyword>
<gene>
    <name evidence="1" type="ORF">MHBO_002844</name>
</gene>
<protein>
    <recommendedName>
        <fullName evidence="3">Ycf15</fullName>
    </recommendedName>
</protein>
<reference evidence="1 2" key="1">
    <citation type="journal article" date="2024" name="BMC Biol.">
        <title>Comparative genomics of Ascetosporea gives new insight into the evolutionary basis for animal parasitism in Rhizaria.</title>
        <authorList>
            <person name="Hiltunen Thoren M."/>
            <person name="Onut-Brannstrom I."/>
            <person name="Alfjorden A."/>
            <person name="Peckova H."/>
            <person name="Swords F."/>
            <person name="Hooper C."/>
            <person name="Holzer A.S."/>
            <person name="Bass D."/>
            <person name="Burki F."/>
        </authorList>
    </citation>
    <scope>NUCLEOTIDE SEQUENCE [LARGE SCALE GENOMIC DNA]</scope>
    <source>
        <strain evidence="1">20-A016</strain>
    </source>
</reference>
<name>A0ABV2ANP9_9EUKA</name>
<dbReference type="EMBL" id="JBDODL010001226">
    <property type="protein sequence ID" value="MES1921295.1"/>
    <property type="molecule type" value="Genomic_DNA"/>
</dbReference>
<dbReference type="Proteomes" id="UP001439008">
    <property type="component" value="Unassembled WGS sequence"/>
</dbReference>
<proteinExistence type="predicted"/>
<accession>A0ABV2ANP9</accession>
<evidence type="ECO:0000313" key="1">
    <source>
        <dbReference type="EMBL" id="MES1921295.1"/>
    </source>
</evidence>
<organism evidence="1 2">
    <name type="scientific">Bonamia ostreae</name>
    <dbReference type="NCBI Taxonomy" id="126728"/>
    <lineage>
        <taxon>Eukaryota</taxon>
        <taxon>Sar</taxon>
        <taxon>Rhizaria</taxon>
        <taxon>Endomyxa</taxon>
        <taxon>Ascetosporea</taxon>
        <taxon>Haplosporida</taxon>
        <taxon>Bonamia</taxon>
    </lineage>
</organism>
<sequence length="65" mass="7310">MLRWHTNPSSLSTALTDRSFGFVTRPEEAPPQIRFGSDFVQIPNILQKRNKTGCLHDENSAVALL</sequence>
<comment type="caution">
    <text evidence="1">The sequence shown here is derived from an EMBL/GenBank/DDBJ whole genome shotgun (WGS) entry which is preliminary data.</text>
</comment>